<dbReference type="EMBL" id="HBHP01013101">
    <property type="protein sequence ID" value="CAD9760378.1"/>
    <property type="molecule type" value="Transcribed_RNA"/>
</dbReference>
<accession>A0A7S2TN28</accession>
<organism evidence="2">
    <name type="scientific">Lotharella oceanica</name>
    <dbReference type="NCBI Taxonomy" id="641309"/>
    <lineage>
        <taxon>Eukaryota</taxon>
        <taxon>Sar</taxon>
        <taxon>Rhizaria</taxon>
        <taxon>Cercozoa</taxon>
        <taxon>Chlorarachniophyceae</taxon>
        <taxon>Lotharella</taxon>
    </lineage>
</organism>
<dbReference type="PANTHER" id="PTHR12277:SF81">
    <property type="entry name" value="PROTEIN ABHD13"/>
    <property type="match status" value="1"/>
</dbReference>
<dbReference type="PANTHER" id="PTHR12277">
    <property type="entry name" value="ALPHA/BETA HYDROLASE DOMAIN-CONTAINING PROTEIN"/>
    <property type="match status" value="1"/>
</dbReference>
<proteinExistence type="predicted"/>
<feature type="region of interest" description="Disordered" evidence="1">
    <location>
        <begin position="1"/>
        <end position="67"/>
    </location>
</feature>
<evidence type="ECO:0008006" key="3">
    <source>
        <dbReference type="Google" id="ProtNLM"/>
    </source>
</evidence>
<feature type="compositionally biased region" description="Low complexity" evidence="1">
    <location>
        <begin position="48"/>
        <end position="67"/>
    </location>
</feature>
<dbReference type="InterPro" id="IPR029058">
    <property type="entry name" value="AB_hydrolase_fold"/>
</dbReference>
<evidence type="ECO:0000256" key="1">
    <source>
        <dbReference type="SAM" id="MobiDB-lite"/>
    </source>
</evidence>
<evidence type="ECO:0000313" key="2">
    <source>
        <dbReference type="EMBL" id="CAD9760378.1"/>
    </source>
</evidence>
<sequence length="408" mass="44644">MNRVVPKELKQAARDDQLGDDSDGAAGEYERLTASSPARGKGEGGVSGTAASALATSPSSPSSVAGAGAASGLYEEKDPGCCTCLICCFGCLTLCGCRDWVCRKMVFFPPPPQYQVQVEVAERGNQKQAIKRHVMYVRDESGRLGDPYHDQFFHVYVLPTKRGQRICTMHIIHPGSSITFLVSHGNATDLGLLRNHLLEFSKVLKVSVYAYDYTGYGLSTNHGRPTVGDCLCDISCAFGHLTNVLGVPSNQVVLYGQSLGTGPTLELARKVPVMGVVIHSGIMSGLRVIRPFIKSTYWFDIFPNVDIIGESKAPVFVIHGTNDQEIDIRHGRQLHASAKTKLDPWWVEGGGHNDIEFDTRHQYFTRLKRFLGLVSKGHSAKYHEQTRITCQPGMVEEKTVSSRDTAAL</sequence>
<dbReference type="SUPFAM" id="SSF53474">
    <property type="entry name" value="alpha/beta-Hydrolases"/>
    <property type="match status" value="1"/>
</dbReference>
<dbReference type="Gene3D" id="3.40.50.1820">
    <property type="entry name" value="alpha/beta hydrolase"/>
    <property type="match status" value="1"/>
</dbReference>
<protein>
    <recommendedName>
        <fullName evidence="3">Serine aminopeptidase S33 domain-containing protein</fullName>
    </recommendedName>
</protein>
<feature type="compositionally biased region" description="Basic and acidic residues" evidence="1">
    <location>
        <begin position="1"/>
        <end position="17"/>
    </location>
</feature>
<name>A0A7S2TN28_9EUKA</name>
<gene>
    <name evidence="2" type="ORF">LSP00402_LOCUS8139</name>
</gene>
<reference evidence="2" key="1">
    <citation type="submission" date="2021-01" db="EMBL/GenBank/DDBJ databases">
        <authorList>
            <person name="Corre E."/>
            <person name="Pelletier E."/>
            <person name="Niang G."/>
            <person name="Scheremetjew M."/>
            <person name="Finn R."/>
            <person name="Kale V."/>
            <person name="Holt S."/>
            <person name="Cochrane G."/>
            <person name="Meng A."/>
            <person name="Brown T."/>
            <person name="Cohen L."/>
        </authorList>
    </citation>
    <scope>NUCLEOTIDE SEQUENCE</scope>
    <source>
        <strain evidence="2">CCMP622</strain>
    </source>
</reference>
<dbReference type="AlphaFoldDB" id="A0A7S2TN28"/>